<evidence type="ECO:0000256" key="1">
    <source>
        <dbReference type="SAM" id="MobiDB-lite"/>
    </source>
</evidence>
<keyword evidence="4" id="KW-1185">Reference proteome</keyword>
<accession>A0A2P6NZH9</accession>
<dbReference type="InterPro" id="IPR057692">
    <property type="entry name" value="DUF7932"/>
</dbReference>
<reference evidence="3 4" key="1">
    <citation type="journal article" date="2018" name="Genome Biol. Evol.">
        <title>Multiple Roots of Fruiting Body Formation in Amoebozoa.</title>
        <authorList>
            <person name="Hillmann F."/>
            <person name="Forbes G."/>
            <person name="Novohradska S."/>
            <person name="Ferling I."/>
            <person name="Riege K."/>
            <person name="Groth M."/>
            <person name="Westermann M."/>
            <person name="Marz M."/>
            <person name="Spaller T."/>
            <person name="Winckler T."/>
            <person name="Schaap P."/>
            <person name="Glockner G."/>
        </authorList>
    </citation>
    <scope>NUCLEOTIDE SEQUENCE [LARGE SCALE GENOMIC DNA]</scope>
    <source>
        <strain evidence="3 4">Jena</strain>
    </source>
</reference>
<sequence length="1379" mass="154116">LTQSDRTTGGSYQHTWPMGSPLAEVQLTARGGDGGYGGQGGRGGHGATGSRGADATRSSCGTNGGPGGDGGDGGRGGDGGYGGHGANVQVRVGQKDMDTLMLLKQRVPNTRGGIGGNGGAGGLGGRAGAGGSGGASYSWTETDHRDGTSYTIQGHNPGGSSGPDGSPGRQGPAGNRGGDGNKAHFLLHLTHVNGHVSSHTTAYDLQLLFLRYIDAVGYRVIEPSCFTLLWVTQMNVGGMPTPSHQYIRSYVQDNQWVTCPVQNRVCMKTWLQSGEVHEIDRPIVFSITDVTQPAFGNPFRATGHMEHRSLVDRVNQDFARVRAVTTPFTIQYAAHNSLFFGATSISRKEESPLVFASINISALDLGLNPRYGPSRIVYTTMEIDLNTKGGTLKIDPSDVRLRDHRGNTFVDPKLGLRADLPLLPSNDQLYFSSTMQFVNDKIKPYTRLTVHSSLFLGHVLDMQRPIKVQIRPFEIQLAEEYDSCNSDFLLVVNNRTEYNEVAAWEKIIGAIGAKVSVWNVNLYGDLALTHLRKDGQRLIDEYRFKNIIYLNNRFLQDEKLDYTAVQFAQPRELYLAVRDHGINLFVFGEKQGFSMAKELLPWLHNGPRPVLFKSKRHMLKTLEKRLPHGEGSSQGYAADHPADLCGCLEVNGKLKWATLHVEGKTLCLYDSARQKYPSKMLSLERFQLRDEALDESVDIRIIDWSQKSHLLHSPAVNKYKSKHKKYSSRTNYTEGTAAWLERLKRLPGADSAEQASSDIIKEGYLKRKSGEGSAFSYSTLYFRLDKDRKTLSWYKSQNTIQPIKILYLGRYTITHGNYYGGSKKNPELKFQVQTPEETLFLRADSEIEKEQWISAMVDNLPPTEVTSTYGEHSSLPKNLSLSDRLSTSFTNLFSATSPPTSPSGIRRQSRMSINVKSLDLKGPLSPTDRASSATVIGHTTISKIPIEERFFLTKPTEKLLEKVASKLQKKIQARFPNQRNMVVYNFDLEKKGPFLHYIGDLYVHRSLDNTTTQMVHLEATSDEVHSAQSVESDSTRYNLFKSLDFSHKLVLLNHHIQQRSDYVTELSDNLHLLVLSVTSDLYDEQYHFRESNWKEGLDTQMIRARLDKMDKLSAHDFPFVGVTPAERMASVAGQVLLEIGTHIKTMIKHFTSLVDKMLIQRRSTNVNKATKELWKEALRGMLGEDAGTVKSEITSRMAERYTAWKEFNRTFGEEESGLKSKKGMKDKTKLLKSIGKPLGLQHGHRNTAIEVPGTMTKKAFEALYAPTRTHTVEEDRNYFANDAQRTAAIDRLMCERLSCATDATERKKMTVRLGSAHEEREVHKQTEIDLEQAISRNEKSAMRVEMEVKAVEEEPDTPATNREVREAEPEEAEEEEGKE</sequence>
<feature type="compositionally biased region" description="Low complexity" evidence="1">
    <location>
        <begin position="163"/>
        <end position="172"/>
    </location>
</feature>
<feature type="compositionally biased region" description="Acidic residues" evidence="1">
    <location>
        <begin position="1368"/>
        <end position="1379"/>
    </location>
</feature>
<feature type="region of interest" description="Disordered" evidence="1">
    <location>
        <begin position="1"/>
        <end position="20"/>
    </location>
</feature>
<evidence type="ECO:0000313" key="4">
    <source>
        <dbReference type="Proteomes" id="UP000241769"/>
    </source>
</evidence>
<feature type="region of interest" description="Disordered" evidence="1">
    <location>
        <begin position="125"/>
        <end position="180"/>
    </location>
</feature>
<feature type="region of interest" description="Disordered" evidence="1">
    <location>
        <begin position="28"/>
        <end position="87"/>
    </location>
</feature>
<feature type="compositionally biased region" description="Gly residues" evidence="1">
    <location>
        <begin position="31"/>
        <end position="49"/>
    </location>
</feature>
<feature type="compositionally biased region" description="Gly residues" evidence="1">
    <location>
        <begin position="62"/>
        <end position="85"/>
    </location>
</feature>
<dbReference type="EMBL" id="MDYQ01000003">
    <property type="protein sequence ID" value="PRP89352.1"/>
    <property type="molecule type" value="Genomic_DNA"/>
</dbReference>
<dbReference type="Pfam" id="PF00169">
    <property type="entry name" value="PH"/>
    <property type="match status" value="1"/>
</dbReference>
<evidence type="ECO:0000313" key="3">
    <source>
        <dbReference type="EMBL" id="PRP89352.1"/>
    </source>
</evidence>
<feature type="compositionally biased region" description="Gly residues" evidence="1">
    <location>
        <begin position="125"/>
        <end position="134"/>
    </location>
</feature>
<feature type="domain" description="PH" evidence="2">
    <location>
        <begin position="758"/>
        <end position="861"/>
    </location>
</feature>
<feature type="compositionally biased region" description="Polar residues" evidence="1">
    <location>
        <begin position="1"/>
        <end position="14"/>
    </location>
</feature>
<evidence type="ECO:0000259" key="2">
    <source>
        <dbReference type="PROSITE" id="PS50003"/>
    </source>
</evidence>
<dbReference type="Proteomes" id="UP000241769">
    <property type="component" value="Unassembled WGS sequence"/>
</dbReference>
<comment type="caution">
    <text evidence="3">The sequence shown here is derived from an EMBL/GenBank/DDBJ whole genome shotgun (WGS) entry which is preliminary data.</text>
</comment>
<dbReference type="InterPro" id="IPR011993">
    <property type="entry name" value="PH-like_dom_sf"/>
</dbReference>
<dbReference type="SUPFAM" id="SSF50729">
    <property type="entry name" value="PH domain-like"/>
    <property type="match status" value="1"/>
</dbReference>
<organism evidence="3 4">
    <name type="scientific">Planoprotostelium fungivorum</name>
    <dbReference type="NCBI Taxonomy" id="1890364"/>
    <lineage>
        <taxon>Eukaryota</taxon>
        <taxon>Amoebozoa</taxon>
        <taxon>Evosea</taxon>
        <taxon>Variosea</taxon>
        <taxon>Cavosteliida</taxon>
        <taxon>Cavosteliaceae</taxon>
        <taxon>Planoprotostelium</taxon>
    </lineage>
</organism>
<dbReference type="OrthoDB" id="17903at2759"/>
<feature type="non-terminal residue" evidence="3">
    <location>
        <position position="1"/>
    </location>
</feature>
<dbReference type="STRING" id="1890364.A0A2P6NZH9"/>
<dbReference type="InParanoid" id="A0A2P6NZH9"/>
<dbReference type="CDD" id="cd00821">
    <property type="entry name" value="PH"/>
    <property type="match status" value="1"/>
</dbReference>
<dbReference type="InterPro" id="IPR001849">
    <property type="entry name" value="PH_domain"/>
</dbReference>
<dbReference type="Pfam" id="PF25560">
    <property type="entry name" value="DUF7932"/>
    <property type="match status" value="1"/>
</dbReference>
<dbReference type="Gene3D" id="2.30.29.30">
    <property type="entry name" value="Pleckstrin-homology domain (PH domain)/Phosphotyrosine-binding domain (PTB)"/>
    <property type="match status" value="1"/>
</dbReference>
<gene>
    <name evidence="3" type="ORF">PROFUN_01215</name>
</gene>
<protein>
    <recommendedName>
        <fullName evidence="2">PH domain-containing protein</fullName>
    </recommendedName>
</protein>
<proteinExistence type="predicted"/>
<dbReference type="SMART" id="SM00233">
    <property type="entry name" value="PH"/>
    <property type="match status" value="1"/>
</dbReference>
<name>A0A2P6NZH9_9EUKA</name>
<feature type="region of interest" description="Disordered" evidence="1">
    <location>
        <begin position="1347"/>
        <end position="1379"/>
    </location>
</feature>
<dbReference type="PROSITE" id="PS50003">
    <property type="entry name" value="PH_DOMAIN"/>
    <property type="match status" value="1"/>
</dbReference>